<feature type="region of interest" description="Disordered" evidence="1">
    <location>
        <begin position="77"/>
        <end position="96"/>
    </location>
</feature>
<dbReference type="EMBL" id="OZ021735">
    <property type="protein sequence ID" value="CAK9309220.1"/>
    <property type="molecule type" value="Genomic_DNA"/>
</dbReference>
<gene>
    <name evidence="2" type="ORF">CITCOLO1_LOCUS766</name>
</gene>
<accession>A0ABP0XNU0</accession>
<protein>
    <submittedName>
        <fullName evidence="2">Uncharacterized protein</fullName>
    </submittedName>
</protein>
<evidence type="ECO:0000256" key="1">
    <source>
        <dbReference type="SAM" id="MobiDB-lite"/>
    </source>
</evidence>
<sequence>GKATEVCLKHWGSEICGLSVIVGRRESFAVRPSIMVVQVVWLSLMVRYRSSGRRSPVFVLSWVIRADWVEGRHSVAKVGGARGGGERERKKEGRRA</sequence>
<proteinExistence type="predicted"/>
<feature type="non-terminal residue" evidence="2">
    <location>
        <position position="1"/>
    </location>
</feature>
<organism evidence="2 3">
    <name type="scientific">Citrullus colocynthis</name>
    <name type="common">colocynth</name>
    <dbReference type="NCBI Taxonomy" id="252529"/>
    <lineage>
        <taxon>Eukaryota</taxon>
        <taxon>Viridiplantae</taxon>
        <taxon>Streptophyta</taxon>
        <taxon>Embryophyta</taxon>
        <taxon>Tracheophyta</taxon>
        <taxon>Spermatophyta</taxon>
        <taxon>Magnoliopsida</taxon>
        <taxon>eudicotyledons</taxon>
        <taxon>Gunneridae</taxon>
        <taxon>Pentapetalae</taxon>
        <taxon>rosids</taxon>
        <taxon>fabids</taxon>
        <taxon>Cucurbitales</taxon>
        <taxon>Cucurbitaceae</taxon>
        <taxon>Benincaseae</taxon>
        <taxon>Citrullus</taxon>
    </lineage>
</organism>
<name>A0ABP0XNU0_9ROSI</name>
<evidence type="ECO:0000313" key="3">
    <source>
        <dbReference type="Proteomes" id="UP001642487"/>
    </source>
</evidence>
<reference evidence="2 3" key="1">
    <citation type="submission" date="2024-03" db="EMBL/GenBank/DDBJ databases">
        <authorList>
            <person name="Gkanogiannis A."/>
            <person name="Becerra Lopez-Lavalle L."/>
        </authorList>
    </citation>
    <scope>NUCLEOTIDE SEQUENCE [LARGE SCALE GENOMIC DNA]</scope>
</reference>
<feature type="compositionally biased region" description="Basic and acidic residues" evidence="1">
    <location>
        <begin position="84"/>
        <end position="96"/>
    </location>
</feature>
<dbReference type="Proteomes" id="UP001642487">
    <property type="component" value="Chromosome 1"/>
</dbReference>
<keyword evidence="3" id="KW-1185">Reference proteome</keyword>
<evidence type="ECO:0000313" key="2">
    <source>
        <dbReference type="EMBL" id="CAK9309220.1"/>
    </source>
</evidence>